<feature type="compositionally biased region" description="Polar residues" evidence="1">
    <location>
        <begin position="516"/>
        <end position="583"/>
    </location>
</feature>
<evidence type="ECO:0000313" key="2">
    <source>
        <dbReference type="EMBL" id="PKY53926.1"/>
    </source>
</evidence>
<dbReference type="VEuPathDB" id="FungiDB:RhiirA1_443946"/>
<feature type="compositionally biased region" description="Basic and acidic residues" evidence="1">
    <location>
        <begin position="18"/>
        <end position="32"/>
    </location>
</feature>
<feature type="compositionally biased region" description="Low complexity" evidence="1">
    <location>
        <begin position="145"/>
        <end position="154"/>
    </location>
</feature>
<dbReference type="Proteomes" id="UP000234323">
    <property type="component" value="Unassembled WGS sequence"/>
</dbReference>
<feature type="compositionally biased region" description="Low complexity" evidence="1">
    <location>
        <begin position="57"/>
        <end position="67"/>
    </location>
</feature>
<organism evidence="2 3">
    <name type="scientific">Rhizophagus irregularis</name>
    <dbReference type="NCBI Taxonomy" id="588596"/>
    <lineage>
        <taxon>Eukaryota</taxon>
        <taxon>Fungi</taxon>
        <taxon>Fungi incertae sedis</taxon>
        <taxon>Mucoromycota</taxon>
        <taxon>Glomeromycotina</taxon>
        <taxon>Glomeromycetes</taxon>
        <taxon>Glomerales</taxon>
        <taxon>Glomeraceae</taxon>
        <taxon>Rhizophagus</taxon>
    </lineage>
</organism>
<name>A0A2I1H4Z3_9GLOM</name>
<gene>
    <name evidence="2" type="ORF">RhiirA4_426399</name>
</gene>
<dbReference type="EMBL" id="LLXI01001489">
    <property type="protein sequence ID" value="PKY53926.1"/>
    <property type="molecule type" value="Genomic_DNA"/>
</dbReference>
<accession>A0A2I1H4Z3</accession>
<feature type="region of interest" description="Disordered" evidence="1">
    <location>
        <begin position="516"/>
        <end position="594"/>
    </location>
</feature>
<keyword evidence="3" id="KW-1185">Reference proteome</keyword>
<protein>
    <submittedName>
        <fullName evidence="2">Uncharacterized protein</fullName>
    </submittedName>
</protein>
<feature type="region of interest" description="Disordered" evidence="1">
    <location>
        <begin position="1"/>
        <end position="69"/>
    </location>
</feature>
<feature type="region of interest" description="Disordered" evidence="1">
    <location>
        <begin position="731"/>
        <end position="780"/>
    </location>
</feature>
<evidence type="ECO:0000313" key="3">
    <source>
        <dbReference type="Proteomes" id="UP000234323"/>
    </source>
</evidence>
<feature type="compositionally biased region" description="Polar residues" evidence="1">
    <location>
        <begin position="754"/>
        <end position="770"/>
    </location>
</feature>
<dbReference type="VEuPathDB" id="FungiDB:FUN_015875"/>
<comment type="caution">
    <text evidence="2">The sequence shown here is derived from an EMBL/GenBank/DDBJ whole genome shotgun (WGS) entry which is preliminary data.</text>
</comment>
<dbReference type="VEuPathDB" id="FungiDB:RhiirA1_531465"/>
<feature type="region of interest" description="Disordered" evidence="1">
    <location>
        <begin position="127"/>
        <end position="154"/>
    </location>
</feature>
<dbReference type="VEuPathDB" id="FungiDB:RhiirFUN_021460"/>
<evidence type="ECO:0000256" key="1">
    <source>
        <dbReference type="SAM" id="MobiDB-lite"/>
    </source>
</evidence>
<sequence>MAQHTRSKSVKNNLQEEQYEKHINTSDKKIAEEVYGTDEDGAPDRINTKHAKKNITTEETNTSTSKNDNMVLDPPEFNEHPLSSEIDISSHDKPIVTEQTPIIINNNNTTDKGITQAPITSISDAMNIDEHDHSPNKDNSPGSSNTQNTQQQNNDIITRSVDIFKENTSTDDCLFFLLFMKEQFDTNISNNDIIIKIKNAFLTIHHAINFKFHKKATLEFFTVTINNKECFNNLVNKPIALLNNIKPAVYSKELIDNLIASKLQLIEECTIKLANVPYNYDIDLLIKHFANFTKQSISSFKEIKPRFNAKYNNSQRYKSRTRPSPPTYKQVIITFDKKAAVDYLYSQHKWGILIENFLVRILPINTASTEFKLRNTSTYTVTGIPLNANILDLEPLIKHVNGRALVFLPNTPTALHKVAYIYTSDSTDSTPQILPQFETNFKGFKLFIYPTSQVNYLKTCGYCGSHDHQIIDCEETDFVLLPNNQGKRFRKKFLPNPNRFTINDSNKSTFNRIRSVTSATPNNPTQQQRDNQHPNFFGTSSRYNNPHNNYTKSYPSKNNQYKEGSSLQHMSSRPQEKQPQTPLKNKKGKEHESHDSIIKELKEQIVHLNTIIKDMGSRIGHVEIKLKAHTEDITLLKQQERRHSEDIEKIRQECVTTNTKIQEQSDLIKDIPEMASILRNINNSGIFLASPDNNTAYGSINYAHTHPPADLYEDEYQQDQYQQDPYYSDYAESNTSQESSKTVTRQIFPDDDYTPSQPTASSFPSITQRVGSFLGLPQRR</sequence>
<reference evidence="2 3" key="1">
    <citation type="submission" date="2015-10" db="EMBL/GenBank/DDBJ databases">
        <title>Genome analyses suggest a sexual origin of heterokaryosis in a supposedly ancient asexual fungus.</title>
        <authorList>
            <person name="Ropars J."/>
            <person name="Sedzielewska K."/>
            <person name="Noel J."/>
            <person name="Charron P."/>
            <person name="Farinelli L."/>
            <person name="Marton T."/>
            <person name="Kruger M."/>
            <person name="Pelin A."/>
            <person name="Brachmann A."/>
            <person name="Corradi N."/>
        </authorList>
    </citation>
    <scope>NUCLEOTIDE SEQUENCE [LARGE SCALE GENOMIC DNA]</scope>
    <source>
        <strain evidence="2 3">A4</strain>
    </source>
</reference>
<feature type="compositionally biased region" description="Polar residues" evidence="1">
    <location>
        <begin position="731"/>
        <end position="745"/>
    </location>
</feature>
<proteinExistence type="predicted"/>
<dbReference type="AlphaFoldDB" id="A0A2I1H4Z3"/>